<dbReference type="RefSeq" id="XP_062658375.1">
    <property type="nucleotide sequence ID" value="XM_062805326.1"/>
</dbReference>
<dbReference type="AlphaFoldDB" id="A0AAE0HFS0"/>
<accession>A0AAE0HFS0</accession>
<gene>
    <name evidence="2" type="ORF">B0H64DRAFT_418561</name>
</gene>
<dbReference type="EMBL" id="JAUEPN010000005">
    <property type="protein sequence ID" value="KAK3294861.1"/>
    <property type="molecule type" value="Genomic_DNA"/>
</dbReference>
<dbReference type="PANTHER" id="PTHR40780:SF2">
    <property type="entry name" value="DUF3669 DOMAIN-CONTAINING PROTEIN"/>
    <property type="match status" value="1"/>
</dbReference>
<evidence type="ECO:0000259" key="1">
    <source>
        <dbReference type="Pfam" id="PF12417"/>
    </source>
</evidence>
<dbReference type="InterPro" id="IPR022137">
    <property type="entry name" value="Znf_prot_DUF3669"/>
</dbReference>
<proteinExistence type="predicted"/>
<dbReference type="Proteomes" id="UP001278766">
    <property type="component" value="Unassembled WGS sequence"/>
</dbReference>
<name>A0AAE0HFS0_9PEZI</name>
<feature type="domain" description="DUF3669" evidence="1">
    <location>
        <begin position="261"/>
        <end position="324"/>
    </location>
</feature>
<organism evidence="2 3">
    <name type="scientific">Chaetomium fimeti</name>
    <dbReference type="NCBI Taxonomy" id="1854472"/>
    <lineage>
        <taxon>Eukaryota</taxon>
        <taxon>Fungi</taxon>
        <taxon>Dikarya</taxon>
        <taxon>Ascomycota</taxon>
        <taxon>Pezizomycotina</taxon>
        <taxon>Sordariomycetes</taxon>
        <taxon>Sordariomycetidae</taxon>
        <taxon>Sordariales</taxon>
        <taxon>Chaetomiaceae</taxon>
        <taxon>Chaetomium</taxon>
    </lineage>
</organism>
<sequence>MLSFDRDIPIHPEIHGNEPFTKIGAGICGAVFARQGKSYAIKLSKTKSHKVLWNDYLMHVKIAHCFKLWEFDEVSIPACHYFAPPNESQFFAQHPGLAEAAEQVCHLPTSALVTERILPLPARVRALIIDNYCAEHIKEEARADAASKDCLVRVYLGSTKGKSCQQFFSLRNFKMHLNHMTELQLDIRTLAQRMGMAMALIHWAAETDGRGVEFVLGNSSKTVSRAIDPGKLCRSVKPLSYTGPHSRQTEDFFGQVAATKLWVLDFDQVQPITMDRDGVAQAVDAVRLNDPFIPKPMQATADERKTWDAFAMSYLETADVILEVEGKDVLDLPRLFIEGLVEAESQRQLARAIVGAMT</sequence>
<keyword evidence="3" id="KW-1185">Reference proteome</keyword>
<reference evidence="2" key="1">
    <citation type="journal article" date="2023" name="Mol. Phylogenet. Evol.">
        <title>Genome-scale phylogeny and comparative genomics of the fungal order Sordariales.</title>
        <authorList>
            <person name="Hensen N."/>
            <person name="Bonometti L."/>
            <person name="Westerberg I."/>
            <person name="Brannstrom I.O."/>
            <person name="Guillou S."/>
            <person name="Cros-Aarteil S."/>
            <person name="Calhoun S."/>
            <person name="Haridas S."/>
            <person name="Kuo A."/>
            <person name="Mondo S."/>
            <person name="Pangilinan J."/>
            <person name="Riley R."/>
            <person name="LaButti K."/>
            <person name="Andreopoulos B."/>
            <person name="Lipzen A."/>
            <person name="Chen C."/>
            <person name="Yan M."/>
            <person name="Daum C."/>
            <person name="Ng V."/>
            <person name="Clum A."/>
            <person name="Steindorff A."/>
            <person name="Ohm R.A."/>
            <person name="Martin F."/>
            <person name="Silar P."/>
            <person name="Natvig D.O."/>
            <person name="Lalanne C."/>
            <person name="Gautier V."/>
            <person name="Ament-Velasquez S.L."/>
            <person name="Kruys A."/>
            <person name="Hutchinson M.I."/>
            <person name="Powell A.J."/>
            <person name="Barry K."/>
            <person name="Miller A.N."/>
            <person name="Grigoriev I.V."/>
            <person name="Debuchy R."/>
            <person name="Gladieux P."/>
            <person name="Hiltunen Thoren M."/>
            <person name="Johannesson H."/>
        </authorList>
    </citation>
    <scope>NUCLEOTIDE SEQUENCE</scope>
    <source>
        <strain evidence="2">CBS 168.71</strain>
    </source>
</reference>
<reference evidence="2" key="2">
    <citation type="submission" date="2023-06" db="EMBL/GenBank/DDBJ databases">
        <authorList>
            <consortium name="Lawrence Berkeley National Laboratory"/>
            <person name="Haridas S."/>
            <person name="Hensen N."/>
            <person name="Bonometti L."/>
            <person name="Westerberg I."/>
            <person name="Brannstrom I.O."/>
            <person name="Guillou S."/>
            <person name="Cros-Aarteil S."/>
            <person name="Calhoun S."/>
            <person name="Kuo A."/>
            <person name="Mondo S."/>
            <person name="Pangilinan J."/>
            <person name="Riley R."/>
            <person name="Labutti K."/>
            <person name="Andreopoulos B."/>
            <person name="Lipzen A."/>
            <person name="Chen C."/>
            <person name="Yanf M."/>
            <person name="Daum C."/>
            <person name="Ng V."/>
            <person name="Clum A."/>
            <person name="Steindorff A."/>
            <person name="Ohm R."/>
            <person name="Martin F."/>
            <person name="Silar P."/>
            <person name="Natvig D."/>
            <person name="Lalanne C."/>
            <person name="Gautier V."/>
            <person name="Ament-Velasquez S.L."/>
            <person name="Kruys A."/>
            <person name="Hutchinson M.I."/>
            <person name="Powell A.J."/>
            <person name="Barry K."/>
            <person name="Miller A.N."/>
            <person name="Grigoriev I.V."/>
            <person name="Debuchy R."/>
            <person name="Gladieux P."/>
            <person name="Thoren M.H."/>
            <person name="Johannesson H."/>
        </authorList>
    </citation>
    <scope>NUCLEOTIDE SEQUENCE</scope>
    <source>
        <strain evidence="2">CBS 168.71</strain>
    </source>
</reference>
<dbReference type="PANTHER" id="PTHR40780">
    <property type="entry name" value="DUF3669 DOMAIN-CONTAINING PROTEIN"/>
    <property type="match status" value="1"/>
</dbReference>
<dbReference type="GeneID" id="87842274"/>
<evidence type="ECO:0000313" key="3">
    <source>
        <dbReference type="Proteomes" id="UP001278766"/>
    </source>
</evidence>
<comment type="caution">
    <text evidence="2">The sequence shown here is derived from an EMBL/GenBank/DDBJ whole genome shotgun (WGS) entry which is preliminary data.</text>
</comment>
<dbReference type="Pfam" id="PF12417">
    <property type="entry name" value="DUF3669"/>
    <property type="match status" value="1"/>
</dbReference>
<protein>
    <submittedName>
        <fullName evidence="2">Zinc finger protein-domain-containing protein</fullName>
    </submittedName>
</protein>
<evidence type="ECO:0000313" key="2">
    <source>
        <dbReference type="EMBL" id="KAK3294861.1"/>
    </source>
</evidence>